<accession>A0AAU9K9F7</accession>
<dbReference type="GO" id="GO:0005737">
    <property type="term" value="C:cytoplasm"/>
    <property type="evidence" value="ECO:0007669"/>
    <property type="project" value="UniProtKB-ARBA"/>
</dbReference>
<organism evidence="8 9">
    <name type="scientific">Blepharisma stoltei</name>
    <dbReference type="NCBI Taxonomy" id="1481888"/>
    <lineage>
        <taxon>Eukaryota</taxon>
        <taxon>Sar</taxon>
        <taxon>Alveolata</taxon>
        <taxon>Ciliophora</taxon>
        <taxon>Postciliodesmatophora</taxon>
        <taxon>Heterotrichea</taxon>
        <taxon>Heterotrichida</taxon>
        <taxon>Blepharismidae</taxon>
        <taxon>Blepharisma</taxon>
    </lineage>
</organism>
<dbReference type="Proteomes" id="UP001162131">
    <property type="component" value="Unassembled WGS sequence"/>
</dbReference>
<feature type="transmembrane region" description="Helical" evidence="6">
    <location>
        <begin position="76"/>
        <end position="95"/>
    </location>
</feature>
<dbReference type="GO" id="GO:0016020">
    <property type="term" value="C:membrane"/>
    <property type="evidence" value="ECO:0007669"/>
    <property type="project" value="UniProtKB-SubCell"/>
</dbReference>
<protein>
    <recommendedName>
        <fullName evidence="7">t-SNARE coiled-coil homology domain-containing protein</fullName>
    </recommendedName>
</protein>
<dbReference type="InterPro" id="IPR000727">
    <property type="entry name" value="T_SNARE_dom"/>
</dbReference>
<evidence type="ECO:0000256" key="5">
    <source>
        <dbReference type="ARBA" id="ARBA00023136"/>
    </source>
</evidence>
<keyword evidence="3 6" id="KW-0812">Transmembrane</keyword>
<dbReference type="SUPFAM" id="SSF58038">
    <property type="entry name" value="SNARE fusion complex"/>
    <property type="match status" value="1"/>
</dbReference>
<keyword evidence="4 6" id="KW-1133">Transmembrane helix</keyword>
<evidence type="ECO:0000256" key="1">
    <source>
        <dbReference type="ARBA" id="ARBA00004167"/>
    </source>
</evidence>
<keyword evidence="5 6" id="KW-0472">Membrane</keyword>
<dbReference type="Gene3D" id="1.20.5.110">
    <property type="match status" value="1"/>
</dbReference>
<dbReference type="EMBL" id="CAJZBQ010000057">
    <property type="protein sequence ID" value="CAG9333776.1"/>
    <property type="molecule type" value="Genomic_DNA"/>
</dbReference>
<evidence type="ECO:0000256" key="6">
    <source>
        <dbReference type="SAM" id="Phobius"/>
    </source>
</evidence>
<evidence type="ECO:0000259" key="7">
    <source>
        <dbReference type="PROSITE" id="PS50192"/>
    </source>
</evidence>
<evidence type="ECO:0000256" key="4">
    <source>
        <dbReference type="ARBA" id="ARBA00022989"/>
    </source>
</evidence>
<dbReference type="AlphaFoldDB" id="A0AAU9K9F7"/>
<comment type="caution">
    <text evidence="8">The sequence shown here is derived from an EMBL/GenBank/DDBJ whole genome shotgun (WGS) entry which is preliminary data.</text>
</comment>
<reference evidence="8" key="1">
    <citation type="submission" date="2021-09" db="EMBL/GenBank/DDBJ databases">
        <authorList>
            <consortium name="AG Swart"/>
            <person name="Singh M."/>
            <person name="Singh A."/>
            <person name="Seah K."/>
            <person name="Emmerich C."/>
        </authorList>
    </citation>
    <scope>NUCLEOTIDE SEQUENCE</scope>
    <source>
        <strain evidence="8">ATCC30299</strain>
    </source>
</reference>
<evidence type="ECO:0000256" key="2">
    <source>
        <dbReference type="ARBA" id="ARBA00022448"/>
    </source>
</evidence>
<feature type="domain" description="T-SNARE coiled-coil homology" evidence="7">
    <location>
        <begin position="5"/>
        <end position="67"/>
    </location>
</feature>
<sequence>MSNQLGFIAQQDEQLDEISEIAKRLYIQANTINQELQDQNVMLRKLDSEVDDNIEKMNFVMKKLAKLMKTNDSKTLCTIMILMVVLVVLFVLVFYT</sequence>
<comment type="subcellular location">
    <subcellularLocation>
        <location evidence="1">Membrane</location>
        <topology evidence="1">Single-pass membrane protein</topology>
    </subcellularLocation>
</comment>
<keyword evidence="9" id="KW-1185">Reference proteome</keyword>
<dbReference type="PROSITE" id="PS50192">
    <property type="entry name" value="T_SNARE"/>
    <property type="match status" value="1"/>
</dbReference>
<evidence type="ECO:0000256" key="3">
    <source>
        <dbReference type="ARBA" id="ARBA00022692"/>
    </source>
</evidence>
<evidence type="ECO:0000313" key="8">
    <source>
        <dbReference type="EMBL" id="CAG9333776.1"/>
    </source>
</evidence>
<evidence type="ECO:0000313" key="9">
    <source>
        <dbReference type="Proteomes" id="UP001162131"/>
    </source>
</evidence>
<gene>
    <name evidence="8" type="ORF">BSTOLATCC_MIC59592</name>
</gene>
<dbReference type="GO" id="GO:0012505">
    <property type="term" value="C:endomembrane system"/>
    <property type="evidence" value="ECO:0007669"/>
    <property type="project" value="UniProtKB-ARBA"/>
</dbReference>
<proteinExistence type="predicted"/>
<dbReference type="PANTHER" id="PTHR12791">
    <property type="entry name" value="GOLGI SNARE BET1-RELATED"/>
    <property type="match status" value="1"/>
</dbReference>
<name>A0AAU9K9F7_9CILI</name>
<keyword evidence="2" id="KW-0813">Transport</keyword>